<feature type="transmembrane region" description="Helical" evidence="10">
    <location>
        <begin position="199"/>
        <end position="224"/>
    </location>
</feature>
<proteinExistence type="inferred from homology"/>
<dbReference type="InterPro" id="IPR000725">
    <property type="entry name" value="Olfact_rcpt"/>
</dbReference>
<organism evidence="12 13">
    <name type="scientific">Varanus komodoensis</name>
    <name type="common">Komodo dragon</name>
    <dbReference type="NCBI Taxonomy" id="61221"/>
    <lineage>
        <taxon>Eukaryota</taxon>
        <taxon>Metazoa</taxon>
        <taxon>Chordata</taxon>
        <taxon>Craniata</taxon>
        <taxon>Vertebrata</taxon>
        <taxon>Euteleostomi</taxon>
        <taxon>Lepidosauria</taxon>
        <taxon>Squamata</taxon>
        <taxon>Bifurcata</taxon>
        <taxon>Unidentata</taxon>
        <taxon>Episquamata</taxon>
        <taxon>Toxicofera</taxon>
        <taxon>Anguimorpha</taxon>
        <taxon>Paleoanguimorpha</taxon>
        <taxon>Varanoidea</taxon>
        <taxon>Varanidae</taxon>
        <taxon>Varanus</taxon>
    </lineage>
</organism>
<dbReference type="PRINTS" id="PR00245">
    <property type="entry name" value="OLFACTORYR"/>
</dbReference>
<dbReference type="Gene3D" id="1.20.1070.10">
    <property type="entry name" value="Rhodopsin 7-helix transmembrane proteins"/>
    <property type="match status" value="1"/>
</dbReference>
<feature type="domain" description="G-protein coupled receptors family 1 profile" evidence="11">
    <location>
        <begin position="40"/>
        <end position="289"/>
    </location>
</feature>
<feature type="transmembrane region" description="Helical" evidence="10">
    <location>
        <begin position="140"/>
        <end position="161"/>
    </location>
</feature>
<evidence type="ECO:0000256" key="3">
    <source>
        <dbReference type="ARBA" id="ARBA00022606"/>
    </source>
</evidence>
<dbReference type="PROSITE" id="PS50262">
    <property type="entry name" value="G_PROTEIN_RECEP_F1_2"/>
    <property type="match status" value="1"/>
</dbReference>
<feature type="transmembrane region" description="Helical" evidence="10">
    <location>
        <begin position="25"/>
        <end position="47"/>
    </location>
</feature>
<dbReference type="PRINTS" id="PR00237">
    <property type="entry name" value="GPCRRHODOPSN"/>
</dbReference>
<keyword evidence="8 9" id="KW-0807">Transducer</keyword>
<evidence type="ECO:0000256" key="4">
    <source>
        <dbReference type="ARBA" id="ARBA00022692"/>
    </source>
</evidence>
<evidence type="ECO:0000256" key="9">
    <source>
        <dbReference type="RuleBase" id="RU000688"/>
    </source>
</evidence>
<feature type="transmembrane region" description="Helical" evidence="10">
    <location>
        <begin position="97"/>
        <end position="119"/>
    </location>
</feature>
<dbReference type="GO" id="GO:0004930">
    <property type="term" value="F:G protein-coupled receptor activity"/>
    <property type="evidence" value="ECO:0007669"/>
    <property type="project" value="UniProtKB-KW"/>
</dbReference>
<dbReference type="PROSITE" id="PS00237">
    <property type="entry name" value="G_PROTEIN_RECEP_F1_1"/>
    <property type="match status" value="1"/>
</dbReference>
<dbReference type="Pfam" id="PF13853">
    <property type="entry name" value="7tm_4"/>
    <property type="match status" value="1"/>
</dbReference>
<evidence type="ECO:0000256" key="5">
    <source>
        <dbReference type="ARBA" id="ARBA00022725"/>
    </source>
</evidence>
<dbReference type="PANTHER" id="PTHR26453">
    <property type="entry name" value="OLFACTORY RECEPTOR"/>
    <property type="match status" value="1"/>
</dbReference>
<accession>A0A8D2LAT8</accession>
<keyword evidence="5 10" id="KW-0552">Olfaction</keyword>
<protein>
    <recommendedName>
        <fullName evidence="10">Olfactory receptor</fullName>
    </recommendedName>
</protein>
<dbReference type="AlphaFoldDB" id="A0A8D2LAT8"/>
<evidence type="ECO:0000313" key="13">
    <source>
        <dbReference type="Proteomes" id="UP000694545"/>
    </source>
</evidence>
<keyword evidence="2 10" id="KW-1003">Cell membrane</keyword>
<evidence type="ECO:0000259" key="11">
    <source>
        <dbReference type="PROSITE" id="PS50262"/>
    </source>
</evidence>
<feature type="transmembrane region" description="Helical" evidence="10">
    <location>
        <begin position="271"/>
        <end position="291"/>
    </location>
</feature>
<name>A0A8D2LAT8_VARKO</name>
<reference evidence="12" key="2">
    <citation type="submission" date="2025-09" db="UniProtKB">
        <authorList>
            <consortium name="Ensembl"/>
        </authorList>
    </citation>
    <scope>IDENTIFICATION</scope>
</reference>
<dbReference type="SUPFAM" id="SSF81321">
    <property type="entry name" value="Family A G protein-coupled receptor-like"/>
    <property type="match status" value="1"/>
</dbReference>
<evidence type="ECO:0000313" key="12">
    <source>
        <dbReference type="Ensembl" id="ENSVKKP00000019570.1"/>
    </source>
</evidence>
<evidence type="ECO:0000256" key="1">
    <source>
        <dbReference type="ARBA" id="ARBA00004651"/>
    </source>
</evidence>
<keyword evidence="3 10" id="KW-0716">Sensory transduction</keyword>
<sequence length="293" mass="32667">MGEENATSRVEFILAGLLHQKSPPVFLGMILLLFFVALTGNSLLIFLIQMGSNFHIPMYFFLSQLSFMDICQISSIIPKMSVDFLMKNGRITLAGCGTQIFFTVTMGGAESLLLTVMAWDRFVAICKPLQYPLLMSRRTCLVLSGGVWLSASFHASMHTIYMLQLPFCESNRIDQFFCTILALLNLSCSDVSAYQTGMFFGGVVMLFSPLSIILASYMSSLFTVLGMQSVEGRHKAWGTCLSHLCVVAIFYGAASFQYMRPRSYRTPQQDKMVSVCCSIVLPVLNPLIYSLRN</sequence>
<dbReference type="GO" id="GO:0005886">
    <property type="term" value="C:plasma membrane"/>
    <property type="evidence" value="ECO:0007669"/>
    <property type="project" value="UniProtKB-SubCell"/>
</dbReference>
<dbReference type="Ensembl" id="ENSVKKT00000020051.1">
    <property type="protein sequence ID" value="ENSVKKP00000019570.1"/>
    <property type="gene ID" value="ENSVKKG00000013250.1"/>
</dbReference>
<dbReference type="GO" id="GO:0004984">
    <property type="term" value="F:olfactory receptor activity"/>
    <property type="evidence" value="ECO:0007669"/>
    <property type="project" value="InterPro"/>
</dbReference>
<dbReference type="Proteomes" id="UP000694545">
    <property type="component" value="Unplaced"/>
</dbReference>
<keyword evidence="4 9" id="KW-0812">Transmembrane</keyword>
<comment type="similarity">
    <text evidence="9">Belongs to the G-protein coupled receptor 1 family.</text>
</comment>
<keyword evidence="13" id="KW-1185">Reference proteome</keyword>
<feature type="transmembrane region" description="Helical" evidence="10">
    <location>
        <begin position="236"/>
        <end position="259"/>
    </location>
</feature>
<dbReference type="OMA" id="MYMRPIS"/>
<dbReference type="InterPro" id="IPR017452">
    <property type="entry name" value="GPCR_Rhodpsn_7TM"/>
</dbReference>
<comment type="subcellular location">
    <subcellularLocation>
        <location evidence="1 10">Cell membrane</location>
        <topology evidence="1 10">Multi-pass membrane protein</topology>
    </subcellularLocation>
</comment>
<reference evidence="12" key="1">
    <citation type="submission" date="2025-08" db="UniProtKB">
        <authorList>
            <consortium name="Ensembl"/>
        </authorList>
    </citation>
    <scope>IDENTIFICATION</scope>
</reference>
<dbReference type="InterPro" id="IPR000276">
    <property type="entry name" value="GPCR_Rhodpsn"/>
</dbReference>
<keyword evidence="7 10" id="KW-0472">Membrane</keyword>
<evidence type="ECO:0000256" key="2">
    <source>
        <dbReference type="ARBA" id="ARBA00022475"/>
    </source>
</evidence>
<evidence type="ECO:0000256" key="10">
    <source>
        <dbReference type="RuleBase" id="RU363047"/>
    </source>
</evidence>
<dbReference type="FunFam" id="1.20.1070.10:FF:000008">
    <property type="entry name" value="Olfactory receptor"/>
    <property type="match status" value="1"/>
</dbReference>
<keyword evidence="9" id="KW-0297">G-protein coupled receptor</keyword>
<feature type="transmembrane region" description="Helical" evidence="10">
    <location>
        <begin position="59"/>
        <end position="77"/>
    </location>
</feature>
<evidence type="ECO:0000256" key="8">
    <source>
        <dbReference type="ARBA" id="ARBA00023224"/>
    </source>
</evidence>
<evidence type="ECO:0000256" key="7">
    <source>
        <dbReference type="ARBA" id="ARBA00023136"/>
    </source>
</evidence>
<keyword evidence="9" id="KW-0675">Receptor</keyword>
<evidence type="ECO:0000256" key="6">
    <source>
        <dbReference type="ARBA" id="ARBA00022989"/>
    </source>
</evidence>
<keyword evidence="6 10" id="KW-1133">Transmembrane helix</keyword>